<accession>A0ACD5DFI6</accession>
<organism evidence="1 2">
    <name type="scientific">Lentilactobacillus terminaliae</name>
    <dbReference type="NCBI Taxonomy" id="3003483"/>
    <lineage>
        <taxon>Bacteria</taxon>
        <taxon>Bacillati</taxon>
        <taxon>Bacillota</taxon>
        <taxon>Bacilli</taxon>
        <taxon>Lactobacillales</taxon>
        <taxon>Lactobacillaceae</taxon>
        <taxon>Lentilactobacillus</taxon>
    </lineage>
</organism>
<keyword evidence="1" id="KW-0547">Nucleotide-binding</keyword>
<keyword evidence="2" id="KW-1185">Reference proteome</keyword>
<sequence length="298" mass="33221">MTTILQVTGLTKRIHKKIVLKDITFSIGKGEIVGLVGPNGAGKTTIMKSILNLTPSNKGDIFIEGERTSYHHHSNFNEIGALIENPSLYPYLTGLDHLKMYSFENKIDTNTQKILDSLEMNSFITKKVKNYSLGMKQKLGICIALINNPKLVILDEPMNGLDPKSNVNLRNLIIELSKTGISFLISSHILSELEKLITQVIVINQGEIVTKTSLKELREVGNNYLTLKTSDNFLCSKLLSNAGLKNNVLNNGERIQALIDSPNSINDICKIIFKNNIDIIDMDRLSNDLETSLLRLID</sequence>
<protein>
    <submittedName>
        <fullName evidence="1">ABC transporter ATP-binding protein</fullName>
    </submittedName>
</protein>
<proteinExistence type="predicted"/>
<reference evidence="1" key="1">
    <citation type="submission" date="2024-08" db="EMBL/GenBank/DDBJ databases">
        <title>Lentilactobacillus sp. nov., isolated from tree bark.</title>
        <authorList>
            <person name="Phuengjayaem S."/>
            <person name="Tanasupawat S."/>
        </authorList>
    </citation>
    <scope>NUCLEOTIDE SEQUENCE</scope>
    <source>
        <strain evidence="1">SPB1-3</strain>
    </source>
</reference>
<dbReference type="EMBL" id="CP168151">
    <property type="protein sequence ID" value="XFD39903.1"/>
    <property type="molecule type" value="Genomic_DNA"/>
</dbReference>
<gene>
    <name evidence="1" type="ORF">O0236_000930</name>
</gene>
<evidence type="ECO:0000313" key="2">
    <source>
        <dbReference type="Proteomes" id="UP001149860"/>
    </source>
</evidence>
<name>A0ACD5DFI6_9LACO</name>
<keyword evidence="1" id="KW-0067">ATP-binding</keyword>
<dbReference type="Proteomes" id="UP001149860">
    <property type="component" value="Chromosome"/>
</dbReference>
<evidence type="ECO:0000313" key="1">
    <source>
        <dbReference type="EMBL" id="XFD39903.1"/>
    </source>
</evidence>